<dbReference type="InterPro" id="IPR016135">
    <property type="entry name" value="UBQ-conjugating_enzyme/RWD"/>
</dbReference>
<gene>
    <name evidence="2" type="ORF">EUTSA_v10002313mg</name>
</gene>
<dbReference type="Proteomes" id="UP000030689">
    <property type="component" value="Unassembled WGS sequence"/>
</dbReference>
<dbReference type="Gramene" id="ESQ50079">
    <property type="protein sequence ID" value="ESQ50079"/>
    <property type="gene ID" value="EUTSA_v10002313mg"/>
</dbReference>
<dbReference type="InterPro" id="IPR000608">
    <property type="entry name" value="UBC"/>
</dbReference>
<evidence type="ECO:0000259" key="1">
    <source>
        <dbReference type="PROSITE" id="PS50127"/>
    </source>
</evidence>
<dbReference type="AlphaFoldDB" id="V4M1T4"/>
<dbReference type="SUPFAM" id="SSF54495">
    <property type="entry name" value="UBC-like"/>
    <property type="match status" value="1"/>
</dbReference>
<dbReference type="KEGG" id="eus:EUTSA_v10002313mg"/>
<reference evidence="2 3" key="1">
    <citation type="journal article" date="2013" name="Front. Plant Sci.">
        <title>The Reference Genome of the Halophytic Plant Eutrema salsugineum.</title>
        <authorList>
            <person name="Yang R."/>
            <person name="Jarvis D.E."/>
            <person name="Chen H."/>
            <person name="Beilstein M.A."/>
            <person name="Grimwood J."/>
            <person name="Jenkins J."/>
            <person name="Shu S."/>
            <person name="Prochnik S."/>
            <person name="Xin M."/>
            <person name="Ma C."/>
            <person name="Schmutz J."/>
            <person name="Wing R.A."/>
            <person name="Mitchell-Olds T."/>
            <person name="Schumaker K.S."/>
            <person name="Wang X."/>
        </authorList>
    </citation>
    <scope>NUCLEOTIDE SEQUENCE [LARGE SCALE GENOMIC DNA]</scope>
</reference>
<sequence>MHFPPDYPFKARNVSFNTKIFHPNVGVYGNFFLKMLKNEYFSPIYTINRVRDEVDEEEVLGLQFLIEVDEEEVMGLIKGFKSEETESFKSATKKKNLIKGFRL</sequence>
<evidence type="ECO:0000313" key="3">
    <source>
        <dbReference type="Proteomes" id="UP000030689"/>
    </source>
</evidence>
<proteinExistence type="predicted"/>
<dbReference type="eggNOG" id="KOG0417">
    <property type="taxonomic scope" value="Eukaryota"/>
</dbReference>
<dbReference type="Gene3D" id="3.10.110.10">
    <property type="entry name" value="Ubiquitin Conjugating Enzyme"/>
    <property type="match status" value="1"/>
</dbReference>
<dbReference type="PROSITE" id="PS50127">
    <property type="entry name" value="UBC_2"/>
    <property type="match status" value="1"/>
</dbReference>
<name>V4M1T4_EUTSA</name>
<protein>
    <recommendedName>
        <fullName evidence="1">UBC core domain-containing protein</fullName>
    </recommendedName>
</protein>
<organism evidence="2 3">
    <name type="scientific">Eutrema salsugineum</name>
    <name type="common">Saltwater cress</name>
    <name type="synonym">Sisymbrium salsugineum</name>
    <dbReference type="NCBI Taxonomy" id="72664"/>
    <lineage>
        <taxon>Eukaryota</taxon>
        <taxon>Viridiplantae</taxon>
        <taxon>Streptophyta</taxon>
        <taxon>Embryophyta</taxon>
        <taxon>Tracheophyta</taxon>
        <taxon>Spermatophyta</taxon>
        <taxon>Magnoliopsida</taxon>
        <taxon>eudicotyledons</taxon>
        <taxon>Gunneridae</taxon>
        <taxon>Pentapetalae</taxon>
        <taxon>rosids</taxon>
        <taxon>malvids</taxon>
        <taxon>Brassicales</taxon>
        <taxon>Brassicaceae</taxon>
        <taxon>Eutremeae</taxon>
        <taxon>Eutrema</taxon>
    </lineage>
</organism>
<evidence type="ECO:0000313" key="2">
    <source>
        <dbReference type="EMBL" id="ESQ50079.1"/>
    </source>
</evidence>
<keyword evidence="3" id="KW-1185">Reference proteome</keyword>
<dbReference type="EMBL" id="KI517398">
    <property type="protein sequence ID" value="ESQ50079.1"/>
    <property type="molecule type" value="Genomic_DNA"/>
</dbReference>
<accession>V4M1T4</accession>
<feature type="domain" description="UBC core" evidence="1">
    <location>
        <begin position="1"/>
        <end position="103"/>
    </location>
</feature>
<dbReference type="Pfam" id="PF00179">
    <property type="entry name" value="UQ_con"/>
    <property type="match status" value="1"/>
</dbReference>